<keyword evidence="6" id="KW-0503">Monooxygenase</keyword>
<dbReference type="EMBL" id="JADNRY010000061">
    <property type="protein sequence ID" value="KAF9068407.1"/>
    <property type="molecule type" value="Genomic_DNA"/>
</dbReference>
<dbReference type="PANTHER" id="PTHR43004">
    <property type="entry name" value="TRK SYSTEM POTASSIUM UPTAKE PROTEIN"/>
    <property type="match status" value="1"/>
</dbReference>
<dbReference type="InterPro" id="IPR002938">
    <property type="entry name" value="FAD-bd"/>
</dbReference>
<dbReference type="OrthoDB" id="2690153at2759"/>
<dbReference type="AlphaFoldDB" id="A0A9P5PSJ3"/>
<organism evidence="6 7">
    <name type="scientific">Rhodocollybia butyracea</name>
    <dbReference type="NCBI Taxonomy" id="206335"/>
    <lineage>
        <taxon>Eukaryota</taxon>
        <taxon>Fungi</taxon>
        <taxon>Dikarya</taxon>
        <taxon>Basidiomycota</taxon>
        <taxon>Agaricomycotina</taxon>
        <taxon>Agaricomycetes</taxon>
        <taxon>Agaricomycetidae</taxon>
        <taxon>Agaricales</taxon>
        <taxon>Marasmiineae</taxon>
        <taxon>Omphalotaceae</taxon>
        <taxon>Rhodocollybia</taxon>
    </lineage>
</organism>
<evidence type="ECO:0000313" key="7">
    <source>
        <dbReference type="Proteomes" id="UP000772434"/>
    </source>
</evidence>
<dbReference type="PANTHER" id="PTHR43004:SF19">
    <property type="entry name" value="BINDING MONOOXYGENASE, PUTATIVE (JCVI)-RELATED"/>
    <property type="match status" value="1"/>
</dbReference>
<accession>A0A9P5PSJ3</accession>
<comment type="cofactor">
    <cofactor evidence="1">
        <name>FAD</name>
        <dbReference type="ChEBI" id="CHEBI:57692"/>
    </cofactor>
</comment>
<feature type="non-terminal residue" evidence="6">
    <location>
        <position position="1"/>
    </location>
</feature>
<dbReference type="InterPro" id="IPR036188">
    <property type="entry name" value="FAD/NAD-bd_sf"/>
</dbReference>
<keyword evidence="2" id="KW-0285">Flavoprotein</keyword>
<dbReference type="SUPFAM" id="SSF51905">
    <property type="entry name" value="FAD/NAD(P)-binding domain"/>
    <property type="match status" value="1"/>
</dbReference>
<dbReference type="InterPro" id="IPR050641">
    <property type="entry name" value="RIFMO-like"/>
</dbReference>
<evidence type="ECO:0000256" key="1">
    <source>
        <dbReference type="ARBA" id="ARBA00001974"/>
    </source>
</evidence>
<comment type="caution">
    <text evidence="6">The sequence shown here is derived from an EMBL/GenBank/DDBJ whole genome shotgun (WGS) entry which is preliminary data.</text>
</comment>
<keyword evidence="3" id="KW-0274">FAD</keyword>
<reference evidence="6" key="1">
    <citation type="submission" date="2020-11" db="EMBL/GenBank/DDBJ databases">
        <authorList>
            <consortium name="DOE Joint Genome Institute"/>
            <person name="Ahrendt S."/>
            <person name="Riley R."/>
            <person name="Andreopoulos W."/>
            <person name="Labutti K."/>
            <person name="Pangilinan J."/>
            <person name="Ruiz-Duenas F.J."/>
            <person name="Barrasa J.M."/>
            <person name="Sanchez-Garcia M."/>
            <person name="Camarero S."/>
            <person name="Miyauchi S."/>
            <person name="Serrano A."/>
            <person name="Linde D."/>
            <person name="Babiker R."/>
            <person name="Drula E."/>
            <person name="Ayuso-Fernandez I."/>
            <person name="Pacheco R."/>
            <person name="Padilla G."/>
            <person name="Ferreira P."/>
            <person name="Barriuso J."/>
            <person name="Kellner H."/>
            <person name="Castanera R."/>
            <person name="Alfaro M."/>
            <person name="Ramirez L."/>
            <person name="Pisabarro A.G."/>
            <person name="Kuo A."/>
            <person name="Tritt A."/>
            <person name="Lipzen A."/>
            <person name="He G."/>
            <person name="Yan M."/>
            <person name="Ng V."/>
            <person name="Cullen D."/>
            <person name="Martin F."/>
            <person name="Rosso M.-N."/>
            <person name="Henrissat B."/>
            <person name="Hibbett D."/>
            <person name="Martinez A.T."/>
            <person name="Grigoriev I.V."/>
        </authorList>
    </citation>
    <scope>NUCLEOTIDE SEQUENCE</scope>
    <source>
        <strain evidence="6">AH 40177</strain>
    </source>
</reference>
<protein>
    <submittedName>
        <fullName evidence="6">FAD-binding monooxygenase</fullName>
    </submittedName>
</protein>
<feature type="domain" description="FAD-binding" evidence="5">
    <location>
        <begin position="1"/>
        <end position="179"/>
    </location>
</feature>
<name>A0A9P5PSJ3_9AGAR</name>
<keyword evidence="4" id="KW-0560">Oxidoreductase</keyword>
<evidence type="ECO:0000313" key="6">
    <source>
        <dbReference type="EMBL" id="KAF9068407.1"/>
    </source>
</evidence>
<evidence type="ECO:0000256" key="2">
    <source>
        <dbReference type="ARBA" id="ARBA00022630"/>
    </source>
</evidence>
<dbReference type="GO" id="GO:0016709">
    <property type="term" value="F:oxidoreductase activity, acting on paired donors, with incorporation or reduction of molecular oxygen, NAD(P)H as one donor, and incorporation of one atom of oxygen"/>
    <property type="evidence" value="ECO:0007669"/>
    <property type="project" value="UniProtKB-ARBA"/>
</dbReference>
<dbReference type="Gene3D" id="3.50.50.60">
    <property type="entry name" value="FAD/NAD(P)-binding domain"/>
    <property type="match status" value="1"/>
</dbReference>
<proteinExistence type="predicted"/>
<dbReference type="GO" id="GO:0071949">
    <property type="term" value="F:FAD binding"/>
    <property type="evidence" value="ECO:0007669"/>
    <property type="project" value="InterPro"/>
</dbReference>
<evidence type="ECO:0000256" key="3">
    <source>
        <dbReference type="ARBA" id="ARBA00022827"/>
    </source>
</evidence>
<dbReference type="Pfam" id="PF01494">
    <property type="entry name" value="FAD_binding_3"/>
    <property type="match status" value="1"/>
</dbReference>
<gene>
    <name evidence="6" type="ORF">BDP27DRAFT_1224311</name>
</gene>
<evidence type="ECO:0000259" key="5">
    <source>
        <dbReference type="Pfam" id="PF01494"/>
    </source>
</evidence>
<dbReference type="Proteomes" id="UP000772434">
    <property type="component" value="Unassembled WGS sequence"/>
</dbReference>
<sequence length="216" mass="24143">GLSAALLLLRNGLSVRIIEKLPQFHPGDRGAGIMVRCRTLELYKVLGILPDILKQCTMPPDYISYRSSPDDGKPPRLSLLFEKMENTPARPFHNPLFLGQNIHERILREHIFADYGVQVELGTELRSFEQHADHVVAHVVKAADLKEEDIKVDWLIGADGARSIVRKQLGLTFVGESPTEMEAILGDMHIVGDSIKGDSDEVRTTFFVALHELILS</sequence>
<evidence type="ECO:0000256" key="4">
    <source>
        <dbReference type="ARBA" id="ARBA00023002"/>
    </source>
</evidence>
<keyword evidence="7" id="KW-1185">Reference proteome</keyword>